<keyword evidence="3 6" id="KW-0812">Transmembrane</keyword>
<evidence type="ECO:0000259" key="7">
    <source>
        <dbReference type="Pfam" id="PF01292"/>
    </source>
</evidence>
<reference evidence="8" key="1">
    <citation type="journal article" date="2020" name="MBio">
        <title>'Candidatus Ethanoperedens,' a Thermophilic Genus of Archaea Mediating the Anaerobic Oxidation of Ethane.</title>
        <authorList>
            <person name="Hahn C.J."/>
            <person name="Laso-Perez R."/>
            <person name="Vulcano F."/>
            <person name="Vaziourakis K.M."/>
            <person name="Stokke R."/>
            <person name="Steen I.H."/>
            <person name="Teske A."/>
            <person name="Boetius A."/>
            <person name="Liebeke M."/>
            <person name="Amann R."/>
            <person name="Knittel K."/>
            <person name="Wegener G."/>
        </authorList>
    </citation>
    <scope>NUCLEOTIDE SEQUENCE</scope>
    <source>
        <strain evidence="8">GoM-Arc1-LC-WB58</strain>
    </source>
</reference>
<evidence type="ECO:0000256" key="2">
    <source>
        <dbReference type="ARBA" id="ARBA00022475"/>
    </source>
</evidence>
<dbReference type="SUPFAM" id="SSF81342">
    <property type="entry name" value="Transmembrane di-heme cytochromes"/>
    <property type="match status" value="1"/>
</dbReference>
<feature type="domain" description="Cytochrome b561 bacterial/Ni-hydrogenase" evidence="7">
    <location>
        <begin position="24"/>
        <end position="215"/>
    </location>
</feature>
<dbReference type="GO" id="GO:0020037">
    <property type="term" value="F:heme binding"/>
    <property type="evidence" value="ECO:0007669"/>
    <property type="project" value="TreeGrafter"/>
</dbReference>
<gene>
    <name evidence="8" type="ORF">GIS02_02640</name>
</gene>
<keyword evidence="5 6" id="KW-0472">Membrane</keyword>
<evidence type="ECO:0000256" key="6">
    <source>
        <dbReference type="SAM" id="Phobius"/>
    </source>
</evidence>
<dbReference type="InterPro" id="IPR051542">
    <property type="entry name" value="Hydrogenase_cytochrome"/>
</dbReference>
<dbReference type="EMBL" id="WNEG01000049">
    <property type="protein sequence ID" value="NMG83086.1"/>
    <property type="molecule type" value="Genomic_DNA"/>
</dbReference>
<dbReference type="InterPro" id="IPR011577">
    <property type="entry name" value="Cyt_b561_bac/Ni-Hgenase"/>
</dbReference>
<keyword evidence="2" id="KW-1003">Cell membrane</keyword>
<evidence type="ECO:0000256" key="5">
    <source>
        <dbReference type="ARBA" id="ARBA00023136"/>
    </source>
</evidence>
<evidence type="ECO:0000256" key="1">
    <source>
        <dbReference type="ARBA" id="ARBA00004651"/>
    </source>
</evidence>
<dbReference type="GO" id="GO:0022904">
    <property type="term" value="P:respiratory electron transport chain"/>
    <property type="evidence" value="ECO:0007669"/>
    <property type="project" value="InterPro"/>
</dbReference>
<dbReference type="Pfam" id="PF01292">
    <property type="entry name" value="Ni_hydr_CYTB"/>
    <property type="match status" value="1"/>
</dbReference>
<protein>
    <submittedName>
        <fullName evidence="8">Cytochrome B</fullName>
    </submittedName>
</protein>
<accession>A0A848D960</accession>
<comment type="subcellular location">
    <subcellularLocation>
        <location evidence="1">Cell membrane</location>
        <topology evidence="1">Multi-pass membrane protein</topology>
    </subcellularLocation>
</comment>
<feature type="transmembrane region" description="Helical" evidence="6">
    <location>
        <begin position="70"/>
        <end position="88"/>
    </location>
</feature>
<evidence type="ECO:0000256" key="4">
    <source>
        <dbReference type="ARBA" id="ARBA00022989"/>
    </source>
</evidence>
<evidence type="ECO:0000313" key="8">
    <source>
        <dbReference type="EMBL" id="NMG83086.1"/>
    </source>
</evidence>
<organism evidence="8 9">
    <name type="scientific">Candidatus Ethanoperedens thermophilum</name>
    <dbReference type="NCBI Taxonomy" id="2766897"/>
    <lineage>
        <taxon>Archaea</taxon>
        <taxon>Methanobacteriati</taxon>
        <taxon>Methanobacteriota</taxon>
        <taxon>Stenosarchaea group</taxon>
        <taxon>Methanomicrobia</taxon>
        <taxon>Methanosarcinales</taxon>
        <taxon>Methanosarcinales incertae sedis</taxon>
        <taxon>GOM Arc I cluster</taxon>
        <taxon>Candidatus Ethanoperedens</taxon>
    </lineage>
</organism>
<comment type="caution">
    <text evidence="8">The sequence shown here is derived from an EMBL/GenBank/DDBJ whole genome shotgun (WGS) entry which is preliminary data.</text>
</comment>
<dbReference type="Proteomes" id="UP000606580">
    <property type="component" value="Unassembled WGS sequence"/>
</dbReference>
<keyword evidence="4 6" id="KW-1133">Transmembrane helix</keyword>
<evidence type="ECO:0000313" key="9">
    <source>
        <dbReference type="Proteomes" id="UP000606580"/>
    </source>
</evidence>
<dbReference type="PANTHER" id="PTHR30485:SF1">
    <property type="entry name" value="CYTOCHROME YDHU-RELATED"/>
    <property type="match status" value="1"/>
</dbReference>
<dbReference type="GO" id="GO:0009055">
    <property type="term" value="F:electron transfer activity"/>
    <property type="evidence" value="ECO:0007669"/>
    <property type="project" value="InterPro"/>
</dbReference>
<dbReference type="PANTHER" id="PTHR30485">
    <property type="entry name" value="NI/FE-HYDROGENASE 1 B-TYPE CYTOCHROME SUBUNIT"/>
    <property type="match status" value="1"/>
</dbReference>
<evidence type="ECO:0000256" key="3">
    <source>
        <dbReference type="ARBA" id="ARBA00022692"/>
    </source>
</evidence>
<feature type="transmembrane region" description="Helical" evidence="6">
    <location>
        <begin position="30"/>
        <end position="50"/>
    </location>
</feature>
<dbReference type="InterPro" id="IPR016174">
    <property type="entry name" value="Di-haem_cyt_TM"/>
</dbReference>
<sequence length="226" mass="25859">MEEYDLLLENVKENKTMAEKIYLHPVLERVWHAIHAICIVVLIISGAQIHWPGAIHLFGSFQTAVSVHNWFGLLLVADFLLWLIYNLVSRRIIHYIPNKRDIPNGLIVQAKFYICGIFKHDPHPYPPTVDEKFNPLQKMSYLMFMGLMMPILLISGILYLYPLYFADFITSIGGLKVLAVIHFILAIIFAAFLIAHLYLATTGHTIQDNFISIVTGYADSEEEEEA</sequence>
<name>A0A848D960_9EURY</name>
<dbReference type="AlphaFoldDB" id="A0A848D960"/>
<dbReference type="GO" id="GO:0005886">
    <property type="term" value="C:plasma membrane"/>
    <property type="evidence" value="ECO:0007669"/>
    <property type="project" value="UniProtKB-SubCell"/>
</dbReference>
<feature type="transmembrane region" description="Helical" evidence="6">
    <location>
        <begin position="141"/>
        <end position="165"/>
    </location>
</feature>
<dbReference type="Gene3D" id="1.20.950.20">
    <property type="entry name" value="Transmembrane di-heme cytochromes, Chain C"/>
    <property type="match status" value="1"/>
</dbReference>
<proteinExistence type="predicted"/>
<feature type="transmembrane region" description="Helical" evidence="6">
    <location>
        <begin position="177"/>
        <end position="199"/>
    </location>
</feature>